<dbReference type="FunFam" id="2.60.260.20:FF:000013">
    <property type="entry name" value="DnaJ subfamily B member 11"/>
    <property type="match status" value="1"/>
</dbReference>
<dbReference type="Pfam" id="PF00226">
    <property type="entry name" value="DnaJ"/>
    <property type="match status" value="1"/>
</dbReference>
<protein>
    <submittedName>
        <fullName evidence="5">Curved DNA-binding protein</fullName>
    </submittedName>
</protein>
<dbReference type="Pfam" id="PF01556">
    <property type="entry name" value="DnaJ_C"/>
    <property type="match status" value="1"/>
</dbReference>
<dbReference type="PANTHER" id="PTHR43096">
    <property type="entry name" value="DNAJ HOMOLOG 1, MITOCHONDRIAL-RELATED"/>
    <property type="match status" value="1"/>
</dbReference>
<dbReference type="InterPro" id="IPR008971">
    <property type="entry name" value="HSP40/DnaJ_pept-bd"/>
</dbReference>
<evidence type="ECO:0000313" key="5">
    <source>
        <dbReference type="EMBL" id="PPK78318.1"/>
    </source>
</evidence>
<dbReference type="CDD" id="cd10747">
    <property type="entry name" value="DnaJ_C"/>
    <property type="match status" value="1"/>
</dbReference>
<evidence type="ECO:0000256" key="2">
    <source>
        <dbReference type="ARBA" id="ARBA00023125"/>
    </source>
</evidence>
<dbReference type="EMBL" id="PTIZ01000001">
    <property type="protein sequence ID" value="PPK78318.1"/>
    <property type="molecule type" value="Genomic_DNA"/>
</dbReference>
<name>A0A2S6HLE7_9GAMM</name>
<evidence type="ECO:0000313" key="6">
    <source>
        <dbReference type="Proteomes" id="UP000240010"/>
    </source>
</evidence>
<dbReference type="RefSeq" id="WP_104427640.1">
    <property type="nucleotide sequence ID" value="NZ_PTIZ01000001.1"/>
</dbReference>
<dbReference type="PRINTS" id="PR00625">
    <property type="entry name" value="JDOMAIN"/>
</dbReference>
<comment type="caution">
    <text evidence="5">The sequence shown here is derived from an EMBL/GenBank/DDBJ whole genome shotgun (WGS) entry which is preliminary data.</text>
</comment>
<dbReference type="GO" id="GO:0005737">
    <property type="term" value="C:cytoplasm"/>
    <property type="evidence" value="ECO:0007669"/>
    <property type="project" value="TreeGrafter"/>
</dbReference>
<dbReference type="PROSITE" id="PS50076">
    <property type="entry name" value="DNAJ_2"/>
    <property type="match status" value="1"/>
</dbReference>
<dbReference type="SUPFAM" id="SSF49493">
    <property type="entry name" value="HSP40/DnaJ peptide-binding domain"/>
    <property type="match status" value="2"/>
</dbReference>
<dbReference type="GO" id="GO:0003677">
    <property type="term" value="F:DNA binding"/>
    <property type="evidence" value="ECO:0007669"/>
    <property type="project" value="UniProtKB-KW"/>
</dbReference>
<keyword evidence="3" id="KW-0143">Chaperone</keyword>
<dbReference type="GO" id="GO:0042026">
    <property type="term" value="P:protein refolding"/>
    <property type="evidence" value="ECO:0007669"/>
    <property type="project" value="TreeGrafter"/>
</dbReference>
<sequence>MQYKDYYKIMGLSRNSTQDEVKRAYRKLARKYHPDVSKEKDAEAKFKELGEAYEVLQDPEKRAAYDKLGTNWKAGEDFRPPPNWDEGFEFKGGGFTGGDTGAFSDFFEQLFGRAGFRPTDRGSHGFHVRGQDSHAKIYIDLEDSIHGSTRNISLSTPEMDAQGYVKVKHRSLNIKIPKGIKPGQHIRLAGQGDPGSGGGKAGDLLLEIAFNSHPLYRVSETDIYLDLPVTPWEAALGAKIKVPTPEGSVDLKIPPNSRQGSKLRLKGRGLPAKTQGDFFVVLQIALPPANTERAKAVYQKMQQELDFNPRLSLGVKNL</sequence>
<dbReference type="FunFam" id="2.60.260.20:FF:000008">
    <property type="entry name" value="Curved DNA-binding protein"/>
    <property type="match status" value="1"/>
</dbReference>
<feature type="domain" description="J" evidence="4">
    <location>
        <begin position="5"/>
        <end position="69"/>
    </location>
</feature>
<dbReference type="InterPro" id="IPR002939">
    <property type="entry name" value="DnaJ_C"/>
</dbReference>
<dbReference type="Gene3D" id="2.60.260.20">
    <property type="entry name" value="Urease metallochaperone UreE, N-terminal domain"/>
    <property type="match status" value="2"/>
</dbReference>
<dbReference type="Gene3D" id="1.10.287.110">
    <property type="entry name" value="DnaJ domain"/>
    <property type="match status" value="1"/>
</dbReference>
<dbReference type="GO" id="GO:0051082">
    <property type="term" value="F:unfolded protein binding"/>
    <property type="evidence" value="ECO:0007669"/>
    <property type="project" value="InterPro"/>
</dbReference>
<gene>
    <name evidence="5" type="ORF">B0F87_101700</name>
</gene>
<evidence type="ECO:0000256" key="3">
    <source>
        <dbReference type="ARBA" id="ARBA00023186"/>
    </source>
</evidence>
<reference evidence="5 6" key="1">
    <citation type="submission" date="2018-02" db="EMBL/GenBank/DDBJ databases">
        <title>Subsurface microbial communities from deep shales in Ohio and West Virginia, USA.</title>
        <authorList>
            <person name="Wrighton K."/>
        </authorList>
    </citation>
    <scope>NUCLEOTIDE SEQUENCE [LARGE SCALE GENOMIC DNA]</scope>
    <source>
        <strain evidence="5 6">OWC-DMM</strain>
    </source>
</reference>
<dbReference type="Proteomes" id="UP000240010">
    <property type="component" value="Unassembled WGS sequence"/>
</dbReference>
<dbReference type="CDD" id="cd06257">
    <property type="entry name" value="DnaJ"/>
    <property type="match status" value="1"/>
</dbReference>
<keyword evidence="2 5" id="KW-0238">DNA-binding</keyword>
<dbReference type="InterPro" id="IPR036869">
    <property type="entry name" value="J_dom_sf"/>
</dbReference>
<dbReference type="PROSITE" id="PS00636">
    <property type="entry name" value="DNAJ_1"/>
    <property type="match status" value="1"/>
</dbReference>
<evidence type="ECO:0000256" key="1">
    <source>
        <dbReference type="ARBA" id="ARBA00022490"/>
    </source>
</evidence>
<dbReference type="SUPFAM" id="SSF46565">
    <property type="entry name" value="Chaperone J-domain"/>
    <property type="match status" value="1"/>
</dbReference>
<dbReference type="AlphaFoldDB" id="A0A2S6HLE7"/>
<dbReference type="InterPro" id="IPR001623">
    <property type="entry name" value="DnaJ_domain"/>
</dbReference>
<dbReference type="InterPro" id="IPR018253">
    <property type="entry name" value="DnaJ_domain_CS"/>
</dbReference>
<organism evidence="5 6">
    <name type="scientific">Methylobacter tundripaludum</name>
    <dbReference type="NCBI Taxonomy" id="173365"/>
    <lineage>
        <taxon>Bacteria</taxon>
        <taxon>Pseudomonadati</taxon>
        <taxon>Pseudomonadota</taxon>
        <taxon>Gammaproteobacteria</taxon>
        <taxon>Methylococcales</taxon>
        <taxon>Methylococcaceae</taxon>
        <taxon>Methylobacter</taxon>
    </lineage>
</organism>
<dbReference type="SMART" id="SM00271">
    <property type="entry name" value="DnaJ"/>
    <property type="match status" value="1"/>
</dbReference>
<evidence type="ECO:0000259" key="4">
    <source>
        <dbReference type="PROSITE" id="PS50076"/>
    </source>
</evidence>
<dbReference type="PANTHER" id="PTHR43096:SF52">
    <property type="entry name" value="DNAJ HOMOLOG 1, MITOCHONDRIAL-RELATED"/>
    <property type="match status" value="1"/>
</dbReference>
<keyword evidence="1" id="KW-0963">Cytoplasm</keyword>
<proteinExistence type="predicted"/>
<accession>A0A2S6HLE7</accession>